<name>A0ABD0JD23_9CAEN</name>
<dbReference type="AlphaFoldDB" id="A0ABD0JD23"/>
<sequence>GKGKEERSSRDKTREGRTLVSRQDKGRKNARLATRQGKEERSSRDKTREGRTLVSRQDKGRGKSMRVGVWDDRAGQC</sequence>
<accession>A0ABD0JD23</accession>
<gene>
    <name evidence="2" type="ORF">BaRGS_00036218</name>
</gene>
<evidence type="ECO:0000313" key="3">
    <source>
        <dbReference type="Proteomes" id="UP001519460"/>
    </source>
</evidence>
<comment type="caution">
    <text evidence="2">The sequence shown here is derived from an EMBL/GenBank/DDBJ whole genome shotgun (WGS) entry which is preliminary data.</text>
</comment>
<evidence type="ECO:0000256" key="1">
    <source>
        <dbReference type="SAM" id="MobiDB-lite"/>
    </source>
</evidence>
<dbReference type="Proteomes" id="UP001519460">
    <property type="component" value="Unassembled WGS sequence"/>
</dbReference>
<protein>
    <submittedName>
        <fullName evidence="2">Uncharacterized protein</fullName>
    </submittedName>
</protein>
<proteinExistence type="predicted"/>
<organism evidence="2 3">
    <name type="scientific">Batillaria attramentaria</name>
    <dbReference type="NCBI Taxonomy" id="370345"/>
    <lineage>
        <taxon>Eukaryota</taxon>
        <taxon>Metazoa</taxon>
        <taxon>Spiralia</taxon>
        <taxon>Lophotrochozoa</taxon>
        <taxon>Mollusca</taxon>
        <taxon>Gastropoda</taxon>
        <taxon>Caenogastropoda</taxon>
        <taxon>Sorbeoconcha</taxon>
        <taxon>Cerithioidea</taxon>
        <taxon>Batillariidae</taxon>
        <taxon>Batillaria</taxon>
    </lineage>
</organism>
<reference evidence="2 3" key="1">
    <citation type="journal article" date="2023" name="Sci. Data">
        <title>Genome assembly of the Korean intertidal mud-creeper Batillaria attramentaria.</title>
        <authorList>
            <person name="Patra A.K."/>
            <person name="Ho P.T."/>
            <person name="Jun S."/>
            <person name="Lee S.J."/>
            <person name="Kim Y."/>
            <person name="Won Y.J."/>
        </authorList>
    </citation>
    <scope>NUCLEOTIDE SEQUENCE [LARGE SCALE GENOMIC DNA]</scope>
    <source>
        <strain evidence="2">Wonlab-2016</strain>
    </source>
</reference>
<dbReference type="EMBL" id="JACVVK020000504">
    <property type="protein sequence ID" value="KAK7469791.1"/>
    <property type="molecule type" value="Genomic_DNA"/>
</dbReference>
<feature type="non-terminal residue" evidence="2">
    <location>
        <position position="1"/>
    </location>
</feature>
<feature type="region of interest" description="Disordered" evidence="1">
    <location>
        <begin position="1"/>
        <end position="77"/>
    </location>
</feature>
<evidence type="ECO:0000313" key="2">
    <source>
        <dbReference type="EMBL" id="KAK7469791.1"/>
    </source>
</evidence>
<feature type="compositionally biased region" description="Basic and acidic residues" evidence="1">
    <location>
        <begin position="1"/>
        <end position="27"/>
    </location>
</feature>
<feature type="non-terminal residue" evidence="2">
    <location>
        <position position="77"/>
    </location>
</feature>
<feature type="compositionally biased region" description="Basic and acidic residues" evidence="1">
    <location>
        <begin position="36"/>
        <end position="61"/>
    </location>
</feature>
<keyword evidence="3" id="KW-1185">Reference proteome</keyword>